<name>A0A1I3LST3_9RHOB</name>
<dbReference type="STRING" id="1114924.SAMN05216258_110165"/>
<dbReference type="Pfam" id="PF04317">
    <property type="entry name" value="DUF463"/>
    <property type="match status" value="1"/>
</dbReference>
<protein>
    <recommendedName>
        <fullName evidence="3">YcjX family protein</fullName>
    </recommendedName>
</protein>
<accession>A0A1I3LST3</accession>
<evidence type="ECO:0000313" key="1">
    <source>
        <dbReference type="EMBL" id="SFI87809.1"/>
    </source>
</evidence>
<evidence type="ECO:0008006" key="3">
    <source>
        <dbReference type="Google" id="ProtNLM"/>
    </source>
</evidence>
<keyword evidence="2" id="KW-1185">Reference proteome</keyword>
<dbReference type="EMBL" id="FOQH01000010">
    <property type="protein sequence ID" value="SFI87809.1"/>
    <property type="molecule type" value="Genomic_DNA"/>
</dbReference>
<dbReference type="PIRSF" id="PIRSF019381">
    <property type="entry name" value="YcjX"/>
    <property type="match status" value="1"/>
</dbReference>
<dbReference type="InterPro" id="IPR007413">
    <property type="entry name" value="YcjX-like"/>
</dbReference>
<organism evidence="1 2">
    <name type="scientific">Albimonas pacifica</name>
    <dbReference type="NCBI Taxonomy" id="1114924"/>
    <lineage>
        <taxon>Bacteria</taxon>
        <taxon>Pseudomonadati</taxon>
        <taxon>Pseudomonadota</taxon>
        <taxon>Alphaproteobacteria</taxon>
        <taxon>Rhodobacterales</taxon>
        <taxon>Paracoccaceae</taxon>
        <taxon>Albimonas</taxon>
    </lineage>
</organism>
<gene>
    <name evidence="1" type="ORF">SAMN05216258_110165</name>
</gene>
<dbReference type="PANTHER" id="PTHR38605:SF1">
    <property type="entry name" value="ATPASE"/>
    <property type="match status" value="1"/>
</dbReference>
<evidence type="ECO:0000313" key="2">
    <source>
        <dbReference type="Proteomes" id="UP000199377"/>
    </source>
</evidence>
<reference evidence="1 2" key="1">
    <citation type="submission" date="2016-10" db="EMBL/GenBank/DDBJ databases">
        <authorList>
            <person name="de Groot N.N."/>
        </authorList>
    </citation>
    <scope>NUCLEOTIDE SEQUENCE [LARGE SCALE GENOMIC DNA]</scope>
    <source>
        <strain evidence="1 2">CGMCC 1.11030</strain>
    </source>
</reference>
<proteinExistence type="predicted"/>
<sequence>MGIFDIADDLSRWVEDAQEGLSGLTEPTLRLGVTGLSRAGKTVFITSLVANLLDRGRMLHLEAQAEGRILAAALRPGPDRETPRFDFEGHRAALLGPEPHWPSSTRNVSTLRVSFRTRPGGLLGSLTGPGALHLDITDYPGEWLLDLPLMSQSYAEWSAKALAEAEEPARAPHAGEWLRLAHDLAGKPFEETDARALSAAFTAYLDACREAGLSGLAPGRFLMPGELEGSPALAFAPLPPGPRKGLRSELDRRFEAYKRAVVRPFFRDHFAKIDRQVVLVDLLSALDAGPAAVEDLRRALPKILEAFRPGERSWLAPLLGRRIDRILFAATKADHIHHTQHDRLTAILRALLREAEDRAAFKGAKTRAMAVAAIRATTEQEVMRDGRALPCVRGTLAETGREAALFPGDLPESPSEVLEAARHGTERGHDPARGWLEGGFRAMTFSPPKLSLKPGDGPPHVRLDRAAQFLLGDKL</sequence>
<dbReference type="PANTHER" id="PTHR38605">
    <property type="entry name" value="ATPASE-RELATED"/>
    <property type="match status" value="1"/>
</dbReference>
<dbReference type="Proteomes" id="UP000199377">
    <property type="component" value="Unassembled WGS sequence"/>
</dbReference>
<dbReference type="RefSeq" id="WP_245779238.1">
    <property type="nucleotide sequence ID" value="NZ_FOQH01000010.1"/>
</dbReference>
<dbReference type="AlphaFoldDB" id="A0A1I3LST3"/>